<dbReference type="InterPro" id="IPR027417">
    <property type="entry name" value="P-loop_NTPase"/>
</dbReference>
<dbReference type="PROSITE" id="PS00211">
    <property type="entry name" value="ABC_TRANSPORTER_1"/>
    <property type="match status" value="1"/>
</dbReference>
<keyword evidence="3 5" id="KW-0067">ATP-binding</keyword>
<dbReference type="InterPro" id="IPR003593">
    <property type="entry name" value="AAA+_ATPase"/>
</dbReference>
<dbReference type="AlphaFoldDB" id="A0A5M3XBX4"/>
<dbReference type="Gene3D" id="3.40.50.300">
    <property type="entry name" value="P-loop containing nucleotide triphosphate hydrolases"/>
    <property type="match status" value="1"/>
</dbReference>
<organism evidence="5 6">
    <name type="scientific">Acrocarpospora macrocephala</name>
    <dbReference type="NCBI Taxonomy" id="150177"/>
    <lineage>
        <taxon>Bacteria</taxon>
        <taxon>Bacillati</taxon>
        <taxon>Actinomycetota</taxon>
        <taxon>Actinomycetes</taxon>
        <taxon>Streptosporangiales</taxon>
        <taxon>Streptosporangiaceae</taxon>
        <taxon>Acrocarpospora</taxon>
    </lineage>
</organism>
<comment type="caution">
    <text evidence="5">The sequence shown here is derived from an EMBL/GenBank/DDBJ whole genome shotgun (WGS) entry which is preliminary data.</text>
</comment>
<reference evidence="5 6" key="1">
    <citation type="submission" date="2019-10" db="EMBL/GenBank/DDBJ databases">
        <title>Whole genome shotgun sequence of Acrocarpospora macrocephala NBRC 16266.</title>
        <authorList>
            <person name="Ichikawa N."/>
            <person name="Kimura A."/>
            <person name="Kitahashi Y."/>
            <person name="Komaki H."/>
            <person name="Oguchi A."/>
        </authorList>
    </citation>
    <scope>NUCLEOTIDE SEQUENCE [LARGE SCALE GENOMIC DNA]</scope>
    <source>
        <strain evidence="5 6">NBRC 16266</strain>
    </source>
</reference>
<evidence type="ECO:0000256" key="3">
    <source>
        <dbReference type="ARBA" id="ARBA00022840"/>
    </source>
</evidence>
<protein>
    <submittedName>
        <fullName evidence="5">ABC transporter ATP-binding protein</fullName>
    </submittedName>
</protein>
<keyword evidence="1" id="KW-0813">Transport</keyword>
<evidence type="ECO:0000256" key="1">
    <source>
        <dbReference type="ARBA" id="ARBA00022448"/>
    </source>
</evidence>
<keyword evidence="6" id="KW-1185">Reference proteome</keyword>
<proteinExistence type="predicted"/>
<gene>
    <name evidence="5" type="primary">yabE</name>
    <name evidence="5" type="ORF">Amac_105990</name>
</gene>
<evidence type="ECO:0000313" key="6">
    <source>
        <dbReference type="Proteomes" id="UP000331127"/>
    </source>
</evidence>
<dbReference type="PANTHER" id="PTHR24220">
    <property type="entry name" value="IMPORT ATP-BINDING PROTEIN"/>
    <property type="match status" value="1"/>
</dbReference>
<feature type="domain" description="ABC transporter" evidence="4">
    <location>
        <begin position="30"/>
        <end position="237"/>
    </location>
</feature>
<dbReference type="GO" id="GO:0005524">
    <property type="term" value="F:ATP binding"/>
    <property type="evidence" value="ECO:0007669"/>
    <property type="project" value="UniProtKB-KW"/>
</dbReference>
<accession>A0A5M3XBX4</accession>
<dbReference type="InterPro" id="IPR017871">
    <property type="entry name" value="ABC_transporter-like_CS"/>
</dbReference>
<dbReference type="InterPro" id="IPR017911">
    <property type="entry name" value="MacB-like_ATP-bd"/>
</dbReference>
<dbReference type="InterPro" id="IPR003439">
    <property type="entry name" value="ABC_transporter-like_ATP-bd"/>
</dbReference>
<dbReference type="Pfam" id="PF00005">
    <property type="entry name" value="ABC_tran"/>
    <property type="match status" value="1"/>
</dbReference>
<evidence type="ECO:0000256" key="2">
    <source>
        <dbReference type="ARBA" id="ARBA00022741"/>
    </source>
</evidence>
<dbReference type="PROSITE" id="PS50893">
    <property type="entry name" value="ABC_TRANSPORTER_2"/>
    <property type="match status" value="1"/>
</dbReference>
<evidence type="ECO:0000313" key="5">
    <source>
        <dbReference type="EMBL" id="GES17001.1"/>
    </source>
</evidence>
<dbReference type="SUPFAM" id="SSF52540">
    <property type="entry name" value="P-loop containing nucleoside triphosphate hydrolases"/>
    <property type="match status" value="1"/>
</dbReference>
<dbReference type="EMBL" id="BLAE01000131">
    <property type="protein sequence ID" value="GES17001.1"/>
    <property type="molecule type" value="Genomic_DNA"/>
</dbReference>
<evidence type="ECO:0000259" key="4">
    <source>
        <dbReference type="PROSITE" id="PS50893"/>
    </source>
</evidence>
<dbReference type="SMART" id="SM00382">
    <property type="entry name" value="AAA"/>
    <property type="match status" value="1"/>
</dbReference>
<sequence>MSDKTSTSRGLTAMPSQLGETARAKGSVLVEARGLTKSFGVRALWKELSFDLSRGQMLALTGPSGSGKSTLLNCLGVLESVDDGEILVNGQDITRFGRHQARRFRRDILGYLFQNYALIENATIAQNLDVALAAIRPWWRRPDYNEALERVGLGGRGKEMVFRLSGGEQQRVALARLIVKQPSLVLADEPTGALDEENGRVVVSALREMAQAGCAVVVATHNKDVVAACDDLLSVGT</sequence>
<keyword evidence="2" id="KW-0547">Nucleotide-binding</keyword>
<dbReference type="GO" id="GO:0005886">
    <property type="term" value="C:plasma membrane"/>
    <property type="evidence" value="ECO:0007669"/>
    <property type="project" value="TreeGrafter"/>
</dbReference>
<dbReference type="Proteomes" id="UP000331127">
    <property type="component" value="Unassembled WGS sequence"/>
</dbReference>
<name>A0A5M3XBX4_9ACTN</name>
<dbReference type="InterPro" id="IPR015854">
    <property type="entry name" value="ABC_transpr_LolD-like"/>
</dbReference>
<dbReference type="CDD" id="cd03255">
    <property type="entry name" value="ABC_MJ0796_LolCDE_FtsE"/>
    <property type="match status" value="1"/>
</dbReference>
<dbReference type="GO" id="GO:0022857">
    <property type="term" value="F:transmembrane transporter activity"/>
    <property type="evidence" value="ECO:0007669"/>
    <property type="project" value="TreeGrafter"/>
</dbReference>
<dbReference type="GO" id="GO:0016887">
    <property type="term" value="F:ATP hydrolysis activity"/>
    <property type="evidence" value="ECO:0007669"/>
    <property type="project" value="InterPro"/>
</dbReference>